<evidence type="ECO:0000313" key="5">
    <source>
        <dbReference type="Proteomes" id="UP000074294"/>
    </source>
</evidence>
<dbReference type="Pfam" id="PF07690">
    <property type="entry name" value="MFS_1"/>
    <property type="match status" value="1"/>
</dbReference>
<dbReference type="GO" id="GO:0022857">
    <property type="term" value="F:transmembrane transporter activity"/>
    <property type="evidence" value="ECO:0007669"/>
    <property type="project" value="InterPro"/>
</dbReference>
<dbReference type="STRING" id="1776334.APZ16_04645"/>
<evidence type="ECO:0000259" key="3">
    <source>
        <dbReference type="PROSITE" id="PS50850"/>
    </source>
</evidence>
<feature type="transmembrane region" description="Helical" evidence="2">
    <location>
        <begin position="265"/>
        <end position="290"/>
    </location>
</feature>
<evidence type="ECO:0000256" key="1">
    <source>
        <dbReference type="SAM" id="MobiDB-lite"/>
    </source>
</evidence>
<name>A0A147JUU9_HADYE</name>
<evidence type="ECO:0000256" key="2">
    <source>
        <dbReference type="SAM" id="Phobius"/>
    </source>
</evidence>
<feature type="transmembrane region" description="Helical" evidence="2">
    <location>
        <begin position="139"/>
        <end position="158"/>
    </location>
</feature>
<feature type="transmembrane region" description="Helical" evidence="2">
    <location>
        <begin position="296"/>
        <end position="317"/>
    </location>
</feature>
<feature type="domain" description="Major facilitator superfamily (MFS) profile" evidence="3">
    <location>
        <begin position="50"/>
        <end position="442"/>
    </location>
</feature>
<dbReference type="InterPro" id="IPR020846">
    <property type="entry name" value="MFS_dom"/>
</dbReference>
<feature type="transmembrane region" description="Helical" evidence="2">
    <location>
        <begin position="179"/>
        <end position="201"/>
    </location>
</feature>
<dbReference type="InterPro" id="IPR050327">
    <property type="entry name" value="Proton-linked_MCT"/>
</dbReference>
<protein>
    <recommendedName>
        <fullName evidence="3">Major facilitator superfamily (MFS) profile domain-containing protein</fullName>
    </recommendedName>
</protein>
<reference evidence="4 5" key="1">
    <citation type="journal article" date="2016" name="Nat. Microbiol.">
        <title>Genomic inference of the metabolism of cosmopolitan subsurface Archaea, Hadesarchaea.</title>
        <authorList>
            <person name="Baker B.J."/>
            <person name="Saw J.H."/>
            <person name="Lind A.E."/>
            <person name="Lazar C.S."/>
            <person name="Hinrichs K.-U."/>
            <person name="Teske A.P."/>
            <person name="Ettema T.J."/>
        </authorList>
    </citation>
    <scope>NUCLEOTIDE SEQUENCE [LARGE SCALE GENOMIC DNA]</scope>
</reference>
<dbReference type="AlphaFoldDB" id="A0A147JUU9"/>
<feature type="transmembrane region" description="Helical" evidence="2">
    <location>
        <begin position="329"/>
        <end position="345"/>
    </location>
</feature>
<dbReference type="InterPro" id="IPR011701">
    <property type="entry name" value="MFS"/>
</dbReference>
<gene>
    <name evidence="4" type="ORF">APZ16_04645</name>
</gene>
<feature type="transmembrane region" description="Helical" evidence="2">
    <location>
        <begin position="383"/>
        <end position="406"/>
    </location>
</feature>
<dbReference type="SUPFAM" id="SSF103473">
    <property type="entry name" value="MFS general substrate transporter"/>
    <property type="match status" value="1"/>
</dbReference>
<evidence type="ECO:0000313" key="4">
    <source>
        <dbReference type="EMBL" id="KUO40262.1"/>
    </source>
</evidence>
<dbReference type="PROSITE" id="PS50850">
    <property type="entry name" value="MFS"/>
    <property type="match status" value="1"/>
</dbReference>
<dbReference type="Proteomes" id="UP000074294">
    <property type="component" value="Unassembled WGS sequence"/>
</dbReference>
<dbReference type="CDD" id="cd17355">
    <property type="entry name" value="MFS_YcxA_like"/>
    <property type="match status" value="1"/>
</dbReference>
<feature type="transmembrane region" description="Helical" evidence="2">
    <location>
        <begin position="418"/>
        <end position="437"/>
    </location>
</feature>
<proteinExistence type="predicted"/>
<accession>A0A147JUU9</accession>
<organism evidence="4 5">
    <name type="scientific">Hadarchaeum yellowstonense</name>
    <dbReference type="NCBI Taxonomy" id="1776334"/>
    <lineage>
        <taxon>Archaea</taxon>
        <taxon>Methanobacteriati</taxon>
        <taxon>Candidatus Hadarchaeota</taxon>
        <taxon>Candidatus Hadarchaeia</taxon>
        <taxon>Candidatus Hadarchaeales</taxon>
        <taxon>Candidatus Hadarchaeaceae</taxon>
        <taxon>Candidatus Hadarchaeum</taxon>
    </lineage>
</organism>
<feature type="transmembrane region" description="Helical" evidence="2">
    <location>
        <begin position="89"/>
        <end position="107"/>
    </location>
</feature>
<feature type="transmembrane region" description="Helical" evidence="2">
    <location>
        <begin position="49"/>
        <end position="69"/>
    </location>
</feature>
<keyword evidence="2" id="KW-0812">Transmembrane</keyword>
<keyword evidence="2" id="KW-0472">Membrane</keyword>
<dbReference type="InterPro" id="IPR036259">
    <property type="entry name" value="MFS_trans_sf"/>
</dbReference>
<feature type="region of interest" description="Disordered" evidence="1">
    <location>
        <begin position="17"/>
        <end position="37"/>
    </location>
</feature>
<dbReference type="EMBL" id="LQMQ01000045">
    <property type="protein sequence ID" value="KUO40262.1"/>
    <property type="molecule type" value="Genomic_DNA"/>
</dbReference>
<feature type="transmembrane region" description="Helical" evidence="2">
    <location>
        <begin position="351"/>
        <end position="371"/>
    </location>
</feature>
<feature type="transmembrane region" description="Helical" evidence="2">
    <location>
        <begin position="114"/>
        <end position="133"/>
    </location>
</feature>
<dbReference type="Gene3D" id="1.20.1250.20">
    <property type="entry name" value="MFS general substrate transporter like domains"/>
    <property type="match status" value="2"/>
</dbReference>
<sequence length="446" mass="48082">MSNRRLKPKLKNVTKVKNKQNEVKGKKHHPEGFGMPQKINSSARKKRPFYGWIVVLASFLSLLVVGLIYSYGVFVDPLTQEFGWSRSSISLAFSISIFLSTFSLPFGRMSDLYGVRKVVGIGAALSGGGLLLASQISSLAQFCLCIGIAGVGISALYVPPVSAISRWFNKRKGMATGMAVSALSGGMALFPPVIGMLIAAFGWRSALVILGISVILLLSLSSLLIRHEPRSLGLSPYGWEKPEAATNERIIECDLRTAIKSKPFWFIYFIMILTHISLFLVTVHVVPYAIGLGVNNVTASTALTLLGICSMAARILGGVAADKLGTAKLFTIFLAIQAFSTFLLVKSENIWTIYLITAMLGIGFGGWIAIYPLRVSGFFGTKYLGSILGFFDSGVGIGGLIGPYLGGLIFDLFGRYDSAFLLSGAFCALAALISILLRREQKISGF</sequence>
<dbReference type="PANTHER" id="PTHR11360:SF284">
    <property type="entry name" value="EG:103B4.3 PROTEIN-RELATED"/>
    <property type="match status" value="1"/>
</dbReference>
<keyword evidence="2" id="KW-1133">Transmembrane helix</keyword>
<comment type="caution">
    <text evidence="4">The sequence shown here is derived from an EMBL/GenBank/DDBJ whole genome shotgun (WGS) entry which is preliminary data.</text>
</comment>
<dbReference type="PANTHER" id="PTHR11360">
    <property type="entry name" value="MONOCARBOXYLATE TRANSPORTER"/>
    <property type="match status" value="1"/>
</dbReference>
<feature type="transmembrane region" description="Helical" evidence="2">
    <location>
        <begin position="207"/>
        <end position="225"/>
    </location>
</feature>